<gene>
    <name evidence="2" type="ordered locus">TTX_0973</name>
</gene>
<evidence type="ECO:0000313" key="3">
    <source>
        <dbReference type="Proteomes" id="UP000002654"/>
    </source>
</evidence>
<evidence type="ECO:0000313" key="2">
    <source>
        <dbReference type="EMBL" id="CCC81622.1"/>
    </source>
</evidence>
<dbReference type="AlphaFoldDB" id="G4RPX7"/>
<dbReference type="Proteomes" id="UP000002654">
    <property type="component" value="Chromosome"/>
</dbReference>
<dbReference type="eggNOG" id="arCOG05616">
    <property type="taxonomic scope" value="Archaea"/>
</dbReference>
<dbReference type="OrthoDB" id="28719at2157"/>
<evidence type="ECO:0000256" key="1">
    <source>
        <dbReference type="SAM" id="MobiDB-lite"/>
    </source>
</evidence>
<dbReference type="RefSeq" id="WP_014126878.1">
    <property type="nucleotide sequence ID" value="NC_016070.1"/>
</dbReference>
<proteinExistence type="predicted"/>
<organism evidence="2 3">
    <name type="scientific">Thermoproteus tenax (strain ATCC 35583 / DSM 2078 / JCM 9277 / NBRC 100435 / Kra 1)</name>
    <dbReference type="NCBI Taxonomy" id="768679"/>
    <lineage>
        <taxon>Archaea</taxon>
        <taxon>Thermoproteota</taxon>
        <taxon>Thermoprotei</taxon>
        <taxon>Thermoproteales</taxon>
        <taxon>Thermoproteaceae</taxon>
        <taxon>Thermoproteus</taxon>
    </lineage>
</organism>
<reference evidence="2 3" key="1">
    <citation type="journal article" date="2011" name="PLoS ONE">
        <title>The complete genome sequence of Thermoproteus tenax: a physiologically versatile member of the Crenarchaeota.</title>
        <authorList>
            <person name="Siebers B."/>
            <person name="Zaparty M."/>
            <person name="Raddatz G."/>
            <person name="Tjaden B."/>
            <person name="Albers S.V."/>
            <person name="Bell S.D."/>
            <person name="Blombach F."/>
            <person name="Kletzin A."/>
            <person name="Kyrpides N."/>
            <person name="Lanz C."/>
            <person name="Plagens A."/>
            <person name="Rampp M."/>
            <person name="Rosinus A."/>
            <person name="von Jan M."/>
            <person name="Makarova K.S."/>
            <person name="Klenk H.P."/>
            <person name="Schuster S.C."/>
            <person name="Hensel R."/>
        </authorList>
    </citation>
    <scope>NUCLEOTIDE SEQUENCE [LARGE SCALE GENOMIC DNA]</scope>
    <source>
        <strain evidence="3">ATCC 35583 / DSM 2078 / JCM 9277 / NBRC 100435 / Kra 1</strain>
    </source>
</reference>
<dbReference type="PaxDb" id="768679-TTX_0973"/>
<dbReference type="STRING" id="768679.TTX_0973"/>
<dbReference type="EMBL" id="FN869859">
    <property type="protein sequence ID" value="CCC81622.1"/>
    <property type="molecule type" value="Genomic_DNA"/>
</dbReference>
<name>G4RPX7_THETK</name>
<dbReference type="PATRIC" id="fig|768679.9.peg.983"/>
<dbReference type="KEGG" id="ttn:TTX_0973"/>
<dbReference type="HOGENOM" id="CLU_323300_0_0_2"/>
<feature type="compositionally biased region" description="Pro residues" evidence="1">
    <location>
        <begin position="637"/>
        <end position="648"/>
    </location>
</feature>
<protein>
    <submittedName>
        <fullName evidence="2">Predicted component of Type II/IV secretion system</fullName>
    </submittedName>
</protein>
<dbReference type="GeneID" id="11261864"/>
<sequence length="1040" mass="111751">MRRNPLIVATLFTAALIAAVLAATFVRAFQSTATSSSSTRCVWNVIYTTSNTPVVSIAVPVHVSLTFLGIPKSGSYLVADTNPITVGASPMPTDGKYLINITWTFYTYTYNYTVYRNNCTLQTNAVLAITSAGVSSNGSYSTGWQPVPGTTASLSYTIVGYGSPSISQLQSEGAFPYGINQTVGAPPTDQIVVATAEKNTELSGFRPGSRNAGKMGVSVTVPDVQLVVGDGAQGLAENPFGTQYSAPGGTPYWSYSGADGRLVAQYNLRNQFPSSISLDVWYIPPEWSYTKLESSTAPDYSAEAFTQSPGGSCDMDVYGLATYGLIVYSCYAMIGIGKNASATVEIPVNYTFLDTLLNNATLFNDYVINTFFSTVVGKIAQSVAKYFANSGINNPPYRVIGGPFSAGNLHGFSYNQFGEISGFLFDYSYYYISSSFNYWGLPFTNIWAFIPYGALVRGDIITVQYPVGGIVDMMSGADKAGSLVSIGACGFEVPTGYASGLNYSAWNGTSLELGGNKTGEELVLYPMAQFAPQYGPNWFGDLALYSWLYPQADSPKESASGQFVSVLNTTWTAQFIIGKTGEAPIITSQSVGKVASWNQADAIPHTEYADILYHYAPTCVPPQANNGGGGGSGIVVGPPPTPPPPPGGTPTKDGIILWELVPLVACKSLFCEPANAWWNGHYTGVYALPNIAYGIAVEWTGSSPTNVTIYVDSPLARFINGSWIHGSPLTMKVFGRAVEAFNLTLGTFELDPGVWYLVLPGRAVPLGNGPDPPQTSGWSAVPPAWFISPRWSSNGTRDVHFLWFKVGGALYGDTYTVVVPDVLYRVDNNFTKIATPESEVRLLLYLPTGGWATYPPNYVGYTPNDTRLGLLPFRSYTGGYEYWTGFEYDDTTAFAGSLAAAGRLFNLTLGGQPVLNATVEQIDVRAAVEVGPSGVSVESSDPADTIGYYIYLRRNGTWVMRAFCPGSQIQLPPNLTIWPWDPALVVPAVYHVGRIRENGTILYPVGLGSVVFNWWSLPPYAGGQSSVDQFIKAGVCEPVK</sequence>
<keyword evidence="3" id="KW-1185">Reference proteome</keyword>
<accession>G4RPX7</accession>
<feature type="region of interest" description="Disordered" evidence="1">
    <location>
        <begin position="630"/>
        <end position="649"/>
    </location>
</feature>